<evidence type="ECO:0000313" key="2">
    <source>
        <dbReference type="Proteomes" id="UP000552038"/>
    </source>
</evidence>
<sequence>MAILFNRTLIFDNLSELLVGRNTFELVLQNGINQSLCDLHIAIKNNLGIPPQLASLKVQTTFESKTLVLSPPVISLDVNFLTLFNSKQCVPFGTLNSIFLLTLTFTRTFLPGDTLVIAPTNSLGTLVIA</sequence>
<proteinExistence type="predicted"/>
<reference evidence="1 2" key="1">
    <citation type="submission" date="2020-05" db="EMBL/GenBank/DDBJ databases">
        <title>Whole genome sequencing and identification of novel metabolites from Paenibacillus alvei strain JR949.</title>
        <authorList>
            <person name="Rajendhran J."/>
            <person name="Sree Pranav P."/>
            <person name="Mahalakshmi B."/>
            <person name="Karthikeyan R."/>
        </authorList>
    </citation>
    <scope>NUCLEOTIDE SEQUENCE [LARGE SCALE GENOMIC DNA]</scope>
    <source>
        <strain evidence="1 2">JR949</strain>
    </source>
</reference>
<name>A0AAP7DL95_PAEAL</name>
<accession>A0AAP7DL95</accession>
<dbReference type="RefSeq" id="WP_163977930.1">
    <property type="nucleotide sequence ID" value="NZ_JABFOR010000046.1"/>
</dbReference>
<evidence type="ECO:0000313" key="1">
    <source>
        <dbReference type="EMBL" id="NOJ73479.1"/>
    </source>
</evidence>
<gene>
    <name evidence="1" type="ORF">HMI46_23425</name>
</gene>
<dbReference type="EMBL" id="JABFOR010000046">
    <property type="protein sequence ID" value="NOJ73479.1"/>
    <property type="molecule type" value="Genomic_DNA"/>
</dbReference>
<dbReference type="AlphaFoldDB" id="A0AAP7DL95"/>
<organism evidence="1 2">
    <name type="scientific">Paenibacillus alvei</name>
    <name type="common">Bacillus alvei</name>
    <dbReference type="NCBI Taxonomy" id="44250"/>
    <lineage>
        <taxon>Bacteria</taxon>
        <taxon>Bacillati</taxon>
        <taxon>Bacillota</taxon>
        <taxon>Bacilli</taxon>
        <taxon>Bacillales</taxon>
        <taxon>Paenibacillaceae</taxon>
        <taxon>Paenibacillus</taxon>
    </lineage>
</organism>
<comment type="caution">
    <text evidence="1">The sequence shown here is derived from an EMBL/GenBank/DDBJ whole genome shotgun (WGS) entry which is preliminary data.</text>
</comment>
<protein>
    <submittedName>
        <fullName evidence="1">Uncharacterized protein</fullName>
    </submittedName>
</protein>
<dbReference type="Proteomes" id="UP000552038">
    <property type="component" value="Unassembled WGS sequence"/>
</dbReference>